<keyword evidence="1" id="KW-0812">Transmembrane</keyword>
<proteinExistence type="predicted"/>
<feature type="transmembrane region" description="Helical" evidence="1">
    <location>
        <begin position="116"/>
        <end position="140"/>
    </location>
</feature>
<feature type="transmembrane region" description="Helical" evidence="1">
    <location>
        <begin position="26"/>
        <end position="46"/>
    </location>
</feature>
<evidence type="ECO:0008006" key="4">
    <source>
        <dbReference type="Google" id="ProtNLM"/>
    </source>
</evidence>
<accession>A0A1L9T1X3</accession>
<dbReference type="Proteomes" id="UP000184356">
    <property type="component" value="Unassembled WGS sequence"/>
</dbReference>
<dbReference type="OrthoDB" id="5420247at2759"/>
<dbReference type="PANTHER" id="PTHR42029:SF3">
    <property type="entry name" value="AN04G07800"/>
    <property type="match status" value="1"/>
</dbReference>
<organism evidence="2 3">
    <name type="scientific">Aspergillus sydowii CBS 593.65</name>
    <dbReference type="NCBI Taxonomy" id="1036612"/>
    <lineage>
        <taxon>Eukaryota</taxon>
        <taxon>Fungi</taxon>
        <taxon>Dikarya</taxon>
        <taxon>Ascomycota</taxon>
        <taxon>Pezizomycotina</taxon>
        <taxon>Eurotiomycetes</taxon>
        <taxon>Eurotiomycetidae</taxon>
        <taxon>Eurotiales</taxon>
        <taxon>Aspergillaceae</taxon>
        <taxon>Aspergillus</taxon>
        <taxon>Aspergillus subgen. Nidulantes</taxon>
    </lineage>
</organism>
<dbReference type="RefSeq" id="XP_040697256.1">
    <property type="nucleotide sequence ID" value="XM_040845422.1"/>
</dbReference>
<keyword evidence="3" id="KW-1185">Reference proteome</keyword>
<sequence>MGDPAQDRLAQCGGGLLIGPHGVLTLTWGQGFVVGAIVILICLTISNVRRKKLLHILILTELILASLHGLWVFVVGDASGWYLSATATTLYISYNLHSIINWMKVKPFLSRWGSRFYIGTVILAMPYWIASMYLNFAYFNNLGTDAFRRTRPWEALCREPWWVFTALYLVYVIKRCYGFGVWELVHSNARFFVLLASMAVSIAFMIVDIVDIVFVPVWGGRNMYWEVSLVFKCMADAAFLDDFKHVLDRLTARTTGNFLCLPPDGPNPPAQFITGNEVLLSGLSSNYTQRSQGDEESVMHIEDQQVYGSVIRPGNVHLSRLSTFAIKA</sequence>
<evidence type="ECO:0000313" key="3">
    <source>
        <dbReference type="Proteomes" id="UP000184356"/>
    </source>
</evidence>
<keyword evidence="1" id="KW-0472">Membrane</keyword>
<evidence type="ECO:0000256" key="1">
    <source>
        <dbReference type="SAM" id="Phobius"/>
    </source>
</evidence>
<dbReference type="EMBL" id="KV878597">
    <property type="protein sequence ID" value="OJJ53450.1"/>
    <property type="molecule type" value="Genomic_DNA"/>
</dbReference>
<dbReference type="GeneID" id="63761495"/>
<evidence type="ECO:0000313" key="2">
    <source>
        <dbReference type="EMBL" id="OJJ53450.1"/>
    </source>
</evidence>
<protein>
    <recommendedName>
        <fullName evidence="4">G-protein coupled receptors family 2 profile 2 domain-containing protein</fullName>
    </recommendedName>
</protein>
<dbReference type="PANTHER" id="PTHR42029">
    <property type="entry name" value="AN04G07800"/>
    <property type="match status" value="1"/>
</dbReference>
<feature type="transmembrane region" description="Helical" evidence="1">
    <location>
        <begin position="191"/>
        <end position="217"/>
    </location>
</feature>
<gene>
    <name evidence="2" type="ORF">ASPSYDRAFT_36388</name>
</gene>
<dbReference type="STRING" id="1036612.A0A1L9T1X3"/>
<keyword evidence="1" id="KW-1133">Transmembrane helix</keyword>
<feature type="transmembrane region" description="Helical" evidence="1">
    <location>
        <begin position="53"/>
        <end position="74"/>
    </location>
</feature>
<dbReference type="VEuPathDB" id="FungiDB:ASPSYDRAFT_36388"/>
<dbReference type="AlphaFoldDB" id="A0A1L9T1X3"/>
<name>A0A1L9T1X3_9EURO</name>
<reference evidence="3" key="1">
    <citation type="journal article" date="2017" name="Genome Biol.">
        <title>Comparative genomics reveals high biological diversity and specific adaptations in the industrially and medically important fungal genus Aspergillus.</title>
        <authorList>
            <person name="de Vries R.P."/>
            <person name="Riley R."/>
            <person name="Wiebenga A."/>
            <person name="Aguilar-Osorio G."/>
            <person name="Amillis S."/>
            <person name="Uchima C.A."/>
            <person name="Anderluh G."/>
            <person name="Asadollahi M."/>
            <person name="Askin M."/>
            <person name="Barry K."/>
            <person name="Battaglia E."/>
            <person name="Bayram O."/>
            <person name="Benocci T."/>
            <person name="Braus-Stromeyer S.A."/>
            <person name="Caldana C."/>
            <person name="Canovas D."/>
            <person name="Cerqueira G.C."/>
            <person name="Chen F."/>
            <person name="Chen W."/>
            <person name="Choi C."/>
            <person name="Clum A."/>
            <person name="Dos Santos R.A."/>
            <person name="Damasio A.R."/>
            <person name="Diallinas G."/>
            <person name="Emri T."/>
            <person name="Fekete E."/>
            <person name="Flipphi M."/>
            <person name="Freyberg S."/>
            <person name="Gallo A."/>
            <person name="Gournas C."/>
            <person name="Habgood R."/>
            <person name="Hainaut M."/>
            <person name="Harispe M.L."/>
            <person name="Henrissat B."/>
            <person name="Hilden K.S."/>
            <person name="Hope R."/>
            <person name="Hossain A."/>
            <person name="Karabika E."/>
            <person name="Karaffa L."/>
            <person name="Karanyi Z."/>
            <person name="Krasevec N."/>
            <person name="Kuo A."/>
            <person name="Kusch H."/>
            <person name="LaButti K."/>
            <person name="Lagendijk E.L."/>
            <person name="Lapidus A."/>
            <person name="Levasseur A."/>
            <person name="Lindquist E."/>
            <person name="Lipzen A."/>
            <person name="Logrieco A.F."/>
            <person name="MacCabe A."/>
            <person name="Maekelae M.R."/>
            <person name="Malavazi I."/>
            <person name="Melin P."/>
            <person name="Meyer V."/>
            <person name="Mielnichuk N."/>
            <person name="Miskei M."/>
            <person name="Molnar A.P."/>
            <person name="Mule G."/>
            <person name="Ngan C.Y."/>
            <person name="Orejas M."/>
            <person name="Orosz E."/>
            <person name="Ouedraogo J.P."/>
            <person name="Overkamp K.M."/>
            <person name="Park H.-S."/>
            <person name="Perrone G."/>
            <person name="Piumi F."/>
            <person name="Punt P.J."/>
            <person name="Ram A.F."/>
            <person name="Ramon A."/>
            <person name="Rauscher S."/>
            <person name="Record E."/>
            <person name="Riano-Pachon D.M."/>
            <person name="Robert V."/>
            <person name="Roehrig J."/>
            <person name="Ruller R."/>
            <person name="Salamov A."/>
            <person name="Salih N.S."/>
            <person name="Samson R.A."/>
            <person name="Sandor E."/>
            <person name="Sanguinetti M."/>
            <person name="Schuetze T."/>
            <person name="Sepcic K."/>
            <person name="Shelest E."/>
            <person name="Sherlock G."/>
            <person name="Sophianopoulou V."/>
            <person name="Squina F.M."/>
            <person name="Sun H."/>
            <person name="Susca A."/>
            <person name="Todd R.B."/>
            <person name="Tsang A."/>
            <person name="Unkles S.E."/>
            <person name="van de Wiele N."/>
            <person name="van Rossen-Uffink D."/>
            <person name="Oliveira J.V."/>
            <person name="Vesth T.C."/>
            <person name="Visser J."/>
            <person name="Yu J.-H."/>
            <person name="Zhou M."/>
            <person name="Andersen M.R."/>
            <person name="Archer D.B."/>
            <person name="Baker S.E."/>
            <person name="Benoit I."/>
            <person name="Brakhage A.A."/>
            <person name="Braus G.H."/>
            <person name="Fischer R."/>
            <person name="Frisvad J.C."/>
            <person name="Goldman G.H."/>
            <person name="Houbraken J."/>
            <person name="Oakley B."/>
            <person name="Pocsi I."/>
            <person name="Scazzocchio C."/>
            <person name="Seiboth B."/>
            <person name="vanKuyk P.A."/>
            <person name="Wortman J."/>
            <person name="Dyer P.S."/>
            <person name="Grigoriev I.V."/>
        </authorList>
    </citation>
    <scope>NUCLEOTIDE SEQUENCE [LARGE SCALE GENOMIC DNA]</scope>
    <source>
        <strain evidence="3">CBS 593.65</strain>
    </source>
</reference>
<feature type="transmembrane region" description="Helical" evidence="1">
    <location>
        <begin position="160"/>
        <end position="179"/>
    </location>
</feature>